<dbReference type="InterPro" id="IPR036390">
    <property type="entry name" value="WH_DNA-bd_sf"/>
</dbReference>
<name>A0A1M6Z5A2_9BACT</name>
<proteinExistence type="predicted"/>
<dbReference type="STRING" id="1419482.SAMN05444266_102619"/>
<dbReference type="RefSeq" id="WP_073079502.1">
    <property type="nucleotide sequence ID" value="NZ_FRBL01000002.1"/>
</dbReference>
<dbReference type="Proteomes" id="UP000184420">
    <property type="component" value="Unassembled WGS sequence"/>
</dbReference>
<dbReference type="InterPro" id="IPR036388">
    <property type="entry name" value="WH-like_DNA-bd_sf"/>
</dbReference>
<protein>
    <submittedName>
        <fullName evidence="1">Transcriptional regulator</fullName>
    </submittedName>
</protein>
<gene>
    <name evidence="1" type="ORF">SAMN05444266_102619</name>
</gene>
<dbReference type="SUPFAM" id="SSF46785">
    <property type="entry name" value="Winged helix' DNA-binding domain"/>
    <property type="match status" value="1"/>
</dbReference>
<evidence type="ECO:0000313" key="1">
    <source>
        <dbReference type="EMBL" id="SHL25610.1"/>
    </source>
</evidence>
<dbReference type="AlphaFoldDB" id="A0A1M6Z5A2"/>
<accession>A0A1M6Z5A2</accession>
<evidence type="ECO:0000313" key="2">
    <source>
        <dbReference type="Proteomes" id="UP000184420"/>
    </source>
</evidence>
<dbReference type="OrthoDB" id="155998at2"/>
<organism evidence="1 2">
    <name type="scientific">Chitinophaga jiangningensis</name>
    <dbReference type="NCBI Taxonomy" id="1419482"/>
    <lineage>
        <taxon>Bacteria</taxon>
        <taxon>Pseudomonadati</taxon>
        <taxon>Bacteroidota</taxon>
        <taxon>Chitinophagia</taxon>
        <taxon>Chitinophagales</taxon>
        <taxon>Chitinophagaceae</taxon>
        <taxon>Chitinophaga</taxon>
    </lineage>
</organism>
<sequence>MKNNLPDNEQAVWILKTKGPLPLQALADALGVTTEGARFQLHRLAAEGLVQAATAVKGRGRPQQIWSLTDKGQAKFPDTHADLTVRLINSIRDTLGESALEAVIKSQQQNSIRKYNTELKQYPALKDKVAALAGIRNSEGYMAECIEDEQGLLLVENHCPICAAAKSCQNFCKAELEAFQSVLGKEVIVNRIDHIVQGARRCAYRISPRTI</sequence>
<reference evidence="1 2" key="1">
    <citation type="submission" date="2016-11" db="EMBL/GenBank/DDBJ databases">
        <authorList>
            <person name="Jaros S."/>
            <person name="Januszkiewicz K."/>
            <person name="Wedrychowicz H."/>
        </authorList>
    </citation>
    <scope>NUCLEOTIDE SEQUENCE [LARGE SCALE GENOMIC DNA]</scope>
    <source>
        <strain evidence="1 2">DSM 27406</strain>
    </source>
</reference>
<keyword evidence="2" id="KW-1185">Reference proteome</keyword>
<dbReference type="Gene3D" id="1.10.10.10">
    <property type="entry name" value="Winged helix-like DNA-binding domain superfamily/Winged helix DNA-binding domain"/>
    <property type="match status" value="1"/>
</dbReference>
<dbReference type="EMBL" id="FRBL01000002">
    <property type="protein sequence ID" value="SHL25610.1"/>
    <property type="molecule type" value="Genomic_DNA"/>
</dbReference>